<accession>A0ABT5BXH9</accession>
<comment type="caution">
    <text evidence="10">The sequence shown here is derived from an EMBL/GenBank/DDBJ whole genome shotgun (WGS) entry which is preliminary data.</text>
</comment>
<keyword evidence="8" id="KW-1133">Transmembrane helix</keyword>
<dbReference type="RefSeq" id="WP_272094417.1">
    <property type="nucleotide sequence ID" value="NZ_JAQNDK010000001.1"/>
</dbReference>
<keyword evidence="11" id="KW-1185">Reference proteome</keyword>
<keyword evidence="6" id="KW-0016">Alginate biosynthesis</keyword>
<keyword evidence="8" id="KW-0812">Transmembrane</keyword>
<evidence type="ECO:0000256" key="8">
    <source>
        <dbReference type="SAM" id="Phobius"/>
    </source>
</evidence>
<evidence type="ECO:0000256" key="1">
    <source>
        <dbReference type="ARBA" id="ARBA00004418"/>
    </source>
</evidence>
<dbReference type="EMBL" id="JAQNDK010000001">
    <property type="protein sequence ID" value="MDC0677662.1"/>
    <property type="molecule type" value="Genomic_DNA"/>
</dbReference>
<evidence type="ECO:0000256" key="3">
    <source>
        <dbReference type="ARBA" id="ARBA00022679"/>
    </source>
</evidence>
<comment type="subcellular location">
    <subcellularLocation>
        <location evidence="1">Periplasm</location>
    </subcellularLocation>
</comment>
<proteinExistence type="predicted"/>
<feature type="domain" description="AlgX/AlgJ SGNH hydrolase-like" evidence="9">
    <location>
        <begin position="160"/>
        <end position="412"/>
    </location>
</feature>
<keyword evidence="3" id="KW-0808">Transferase</keyword>
<evidence type="ECO:0000256" key="5">
    <source>
        <dbReference type="ARBA" id="ARBA00022764"/>
    </source>
</evidence>
<evidence type="ECO:0000313" key="11">
    <source>
        <dbReference type="Proteomes" id="UP001217485"/>
    </source>
</evidence>
<reference evidence="10 11" key="1">
    <citation type="submission" date="2023-01" db="EMBL/GenBank/DDBJ databases">
        <title>Minimal conservation of predation-associated metabolite biosynthetic gene clusters underscores biosynthetic potential of Myxococcota including descriptions for ten novel species: Archangium lansinium sp. nov., Myxococcus landrumus sp. nov., Nannocystis bai.</title>
        <authorList>
            <person name="Ahearne A."/>
            <person name="Stevens C."/>
            <person name="Dowd S."/>
        </authorList>
    </citation>
    <scope>NUCLEOTIDE SEQUENCE [LARGE SCALE GENOMIC DNA]</scope>
    <source>
        <strain evidence="10 11">WIWO2</strain>
    </source>
</reference>
<dbReference type="Pfam" id="PF16822">
    <property type="entry name" value="ALGX"/>
    <property type="match status" value="1"/>
</dbReference>
<name>A0ABT5BXH9_9BACT</name>
<feature type="transmembrane region" description="Helical" evidence="8">
    <location>
        <begin position="39"/>
        <end position="62"/>
    </location>
</feature>
<evidence type="ECO:0000256" key="7">
    <source>
        <dbReference type="SAM" id="MobiDB-lite"/>
    </source>
</evidence>
<organism evidence="10 11">
    <name type="scientific">Sorangium atrum</name>
    <dbReference type="NCBI Taxonomy" id="2995308"/>
    <lineage>
        <taxon>Bacteria</taxon>
        <taxon>Pseudomonadati</taxon>
        <taxon>Myxococcota</taxon>
        <taxon>Polyangia</taxon>
        <taxon>Polyangiales</taxon>
        <taxon>Polyangiaceae</taxon>
        <taxon>Sorangium</taxon>
    </lineage>
</organism>
<keyword evidence="4" id="KW-0732">Signal</keyword>
<dbReference type="InterPro" id="IPR031811">
    <property type="entry name" value="ALGX/ALGJ_SGNH-like"/>
</dbReference>
<dbReference type="Proteomes" id="UP001217485">
    <property type="component" value="Unassembled WGS sequence"/>
</dbReference>
<gene>
    <name evidence="10" type="ORF">POL72_07895</name>
</gene>
<keyword evidence="5" id="KW-0574">Periplasm</keyword>
<keyword evidence="8" id="KW-0472">Membrane</keyword>
<dbReference type="CDD" id="cd14439">
    <property type="entry name" value="AlgX_N_like"/>
    <property type="match status" value="1"/>
</dbReference>
<sequence>MQSTLPPSSSAIERSGGPTDPTGDEQLRRGIIATDVSRGAAWLLTLLFLGAIYAVPLAQAYLEKSEGEESPLADLVRRPPTAENLRQLEKGIEDASYVKAWVQPRVQLLLTRLGRVGNKLAVVGHGGWLYYTPGVLHVGGPGFLEPEVLRGRAREALDAGQEPLHPDPRPAIFAFQQALAQRGIRLVVLPMPDKAGIEPGPLLGRDGRVEMAQNVDYDRFLSELRAAGVAVLDARRSVPEPRTEPLFLAQDTHYTPGYMERIAADLGQLVIGLGVLPKLAEKPVMRGVPQQASRVGDLVDMLKLPDDQSLFQAESVVVHQVQDAAGTPWEPDESADVLLLGDSFTNIFTLEGMGWGNASGLAPHLALALGRPLDVIAQNDSGAFATRQALARELKAGQDRLAGKRVVVWEFAARELSVGDWIPLDLPTPESAGAP</sequence>
<protein>
    <recommendedName>
        <fullName evidence="9">AlgX/AlgJ SGNH hydrolase-like domain-containing protein</fullName>
    </recommendedName>
</protein>
<comment type="pathway">
    <text evidence="2">Glycan biosynthesis; alginate biosynthesis.</text>
</comment>
<evidence type="ECO:0000256" key="4">
    <source>
        <dbReference type="ARBA" id="ARBA00022729"/>
    </source>
</evidence>
<evidence type="ECO:0000313" key="10">
    <source>
        <dbReference type="EMBL" id="MDC0677662.1"/>
    </source>
</evidence>
<feature type="compositionally biased region" description="Polar residues" evidence="7">
    <location>
        <begin position="1"/>
        <end position="12"/>
    </location>
</feature>
<evidence type="ECO:0000259" key="9">
    <source>
        <dbReference type="Pfam" id="PF16822"/>
    </source>
</evidence>
<evidence type="ECO:0000256" key="6">
    <source>
        <dbReference type="ARBA" id="ARBA00022841"/>
    </source>
</evidence>
<evidence type="ECO:0000256" key="2">
    <source>
        <dbReference type="ARBA" id="ARBA00005182"/>
    </source>
</evidence>
<feature type="region of interest" description="Disordered" evidence="7">
    <location>
        <begin position="1"/>
        <end position="25"/>
    </location>
</feature>